<keyword evidence="5" id="KW-1185">Reference proteome</keyword>
<evidence type="ECO:0008006" key="6">
    <source>
        <dbReference type="Google" id="ProtNLM"/>
    </source>
</evidence>
<dbReference type="EMBL" id="CH963913">
    <property type="protein sequence ID" value="EDW77399.1"/>
    <property type="molecule type" value="Genomic_DNA"/>
</dbReference>
<feature type="transmembrane region" description="Helical" evidence="2">
    <location>
        <begin position="282"/>
        <end position="301"/>
    </location>
</feature>
<protein>
    <recommendedName>
        <fullName evidence="6">DUF19 domain-containing protein</fullName>
    </recommendedName>
</protein>
<sequence length="302" mass="33957">MPTIWIFGLLLLYLDQTRAIWFPWYFHKYGLESHSLRHHGDATSGAQQPGKVPGAPPKPNKSGKDKGKEKGKTSDTCPPGYEHRPPNSKSKTANTSGAQFCDDNPILLQLARLYAVSPERIVLLLAQPSLMDSCGEIADVLSHIQASTRDCLVAEDNIYGKLTNGLDYFKTEVCDGGDGSNRKRCTHLTDAHNCIKELRTDMIECEAPADWYERKNSTKVCQQFNDILDCYYTRTAMLCGLEPAKQLRSFAGDNMRRSMIHSCSVNKRLPRVDDVMPSKGSIMLSLSFWISIYCLISIYFFN</sequence>
<gene>
    <name evidence="4" type="primary">Dwil\GK18899</name>
    <name evidence="4" type="ORF">Dwil_GK18899</name>
</gene>
<keyword evidence="2" id="KW-0472">Membrane</keyword>
<dbReference type="eggNOG" id="ENOG502SDM0">
    <property type="taxonomic scope" value="Eukaryota"/>
</dbReference>
<name>B4MZC6_DROWI</name>
<keyword evidence="2" id="KW-0812">Transmembrane</keyword>
<dbReference type="PhylomeDB" id="B4MZC6"/>
<feature type="region of interest" description="Disordered" evidence="1">
    <location>
        <begin position="37"/>
        <end position="95"/>
    </location>
</feature>
<organism evidence="4 5">
    <name type="scientific">Drosophila willistoni</name>
    <name type="common">Fruit fly</name>
    <dbReference type="NCBI Taxonomy" id="7260"/>
    <lineage>
        <taxon>Eukaryota</taxon>
        <taxon>Metazoa</taxon>
        <taxon>Ecdysozoa</taxon>
        <taxon>Arthropoda</taxon>
        <taxon>Hexapoda</taxon>
        <taxon>Insecta</taxon>
        <taxon>Pterygota</taxon>
        <taxon>Neoptera</taxon>
        <taxon>Endopterygota</taxon>
        <taxon>Diptera</taxon>
        <taxon>Brachycera</taxon>
        <taxon>Muscomorpha</taxon>
        <taxon>Ephydroidea</taxon>
        <taxon>Drosophilidae</taxon>
        <taxon>Drosophila</taxon>
        <taxon>Sophophora</taxon>
    </lineage>
</organism>
<dbReference type="OMA" id="AIWFPWY"/>
<evidence type="ECO:0000313" key="4">
    <source>
        <dbReference type="EMBL" id="EDW77399.1"/>
    </source>
</evidence>
<dbReference type="HOGENOM" id="CLU_991333_0_0_1"/>
<dbReference type="SMR" id="B4MZC6"/>
<keyword evidence="2" id="KW-1133">Transmembrane helix</keyword>
<feature type="signal peptide" evidence="3">
    <location>
        <begin position="1"/>
        <end position="19"/>
    </location>
</feature>
<proteinExistence type="predicted"/>
<feature type="chain" id="PRO_5002818918" description="DUF19 domain-containing protein" evidence="3">
    <location>
        <begin position="20"/>
        <end position="302"/>
    </location>
</feature>
<accession>B4MZC6</accession>
<keyword evidence="3" id="KW-0732">Signal</keyword>
<evidence type="ECO:0000313" key="5">
    <source>
        <dbReference type="Proteomes" id="UP000007798"/>
    </source>
</evidence>
<dbReference type="Proteomes" id="UP000007798">
    <property type="component" value="Unassembled WGS sequence"/>
</dbReference>
<feature type="compositionally biased region" description="Basic and acidic residues" evidence="1">
    <location>
        <begin position="62"/>
        <end position="73"/>
    </location>
</feature>
<dbReference type="InParanoid" id="B4MZC6"/>
<evidence type="ECO:0000256" key="1">
    <source>
        <dbReference type="SAM" id="MobiDB-lite"/>
    </source>
</evidence>
<evidence type="ECO:0000256" key="2">
    <source>
        <dbReference type="SAM" id="Phobius"/>
    </source>
</evidence>
<reference evidence="4 5" key="1">
    <citation type="journal article" date="2007" name="Nature">
        <title>Evolution of genes and genomes on the Drosophila phylogeny.</title>
        <authorList>
            <consortium name="Drosophila 12 Genomes Consortium"/>
            <person name="Clark A.G."/>
            <person name="Eisen M.B."/>
            <person name="Smith D.R."/>
            <person name="Bergman C.M."/>
            <person name="Oliver B."/>
            <person name="Markow T.A."/>
            <person name="Kaufman T.C."/>
            <person name="Kellis M."/>
            <person name="Gelbart W."/>
            <person name="Iyer V.N."/>
            <person name="Pollard D.A."/>
            <person name="Sackton T.B."/>
            <person name="Larracuente A.M."/>
            <person name="Singh N.D."/>
            <person name="Abad J.P."/>
            <person name="Abt D.N."/>
            <person name="Adryan B."/>
            <person name="Aguade M."/>
            <person name="Akashi H."/>
            <person name="Anderson W.W."/>
            <person name="Aquadro C.F."/>
            <person name="Ardell D.H."/>
            <person name="Arguello R."/>
            <person name="Artieri C.G."/>
            <person name="Barbash D.A."/>
            <person name="Barker D."/>
            <person name="Barsanti P."/>
            <person name="Batterham P."/>
            <person name="Batzoglou S."/>
            <person name="Begun D."/>
            <person name="Bhutkar A."/>
            <person name="Blanco E."/>
            <person name="Bosak S.A."/>
            <person name="Bradley R.K."/>
            <person name="Brand A.D."/>
            <person name="Brent M.R."/>
            <person name="Brooks A.N."/>
            <person name="Brown R.H."/>
            <person name="Butlin R.K."/>
            <person name="Caggese C."/>
            <person name="Calvi B.R."/>
            <person name="Bernardo de Carvalho A."/>
            <person name="Caspi A."/>
            <person name="Castrezana S."/>
            <person name="Celniker S.E."/>
            <person name="Chang J.L."/>
            <person name="Chapple C."/>
            <person name="Chatterji S."/>
            <person name="Chinwalla A."/>
            <person name="Civetta A."/>
            <person name="Clifton S.W."/>
            <person name="Comeron J.M."/>
            <person name="Costello J.C."/>
            <person name="Coyne J.A."/>
            <person name="Daub J."/>
            <person name="David R.G."/>
            <person name="Delcher A.L."/>
            <person name="Delehaunty K."/>
            <person name="Do C.B."/>
            <person name="Ebling H."/>
            <person name="Edwards K."/>
            <person name="Eickbush T."/>
            <person name="Evans J.D."/>
            <person name="Filipski A."/>
            <person name="Findeiss S."/>
            <person name="Freyhult E."/>
            <person name="Fulton L."/>
            <person name="Fulton R."/>
            <person name="Garcia A.C."/>
            <person name="Gardiner A."/>
            <person name="Garfield D.A."/>
            <person name="Garvin B.E."/>
            <person name="Gibson G."/>
            <person name="Gilbert D."/>
            <person name="Gnerre S."/>
            <person name="Godfrey J."/>
            <person name="Good R."/>
            <person name="Gotea V."/>
            <person name="Gravely B."/>
            <person name="Greenberg A.J."/>
            <person name="Griffiths-Jones S."/>
            <person name="Gross S."/>
            <person name="Guigo R."/>
            <person name="Gustafson E.A."/>
            <person name="Haerty W."/>
            <person name="Hahn M.W."/>
            <person name="Halligan D.L."/>
            <person name="Halpern A.L."/>
            <person name="Halter G.M."/>
            <person name="Han M.V."/>
            <person name="Heger A."/>
            <person name="Hillier L."/>
            <person name="Hinrichs A.S."/>
            <person name="Holmes I."/>
            <person name="Hoskins R.A."/>
            <person name="Hubisz M.J."/>
            <person name="Hultmark D."/>
            <person name="Huntley M.A."/>
            <person name="Jaffe D.B."/>
            <person name="Jagadeeshan S."/>
            <person name="Jeck W.R."/>
            <person name="Johnson J."/>
            <person name="Jones C.D."/>
            <person name="Jordan W.C."/>
            <person name="Karpen G.H."/>
            <person name="Kataoka E."/>
            <person name="Keightley P.D."/>
            <person name="Kheradpour P."/>
            <person name="Kirkness E.F."/>
            <person name="Koerich L.B."/>
            <person name="Kristiansen K."/>
            <person name="Kudrna D."/>
            <person name="Kulathinal R.J."/>
            <person name="Kumar S."/>
            <person name="Kwok R."/>
            <person name="Lander E."/>
            <person name="Langley C.H."/>
            <person name="Lapoint R."/>
            <person name="Lazzaro B.P."/>
            <person name="Lee S.J."/>
            <person name="Levesque L."/>
            <person name="Li R."/>
            <person name="Lin C.F."/>
            <person name="Lin M.F."/>
            <person name="Lindblad-Toh K."/>
            <person name="Llopart A."/>
            <person name="Long M."/>
            <person name="Low L."/>
            <person name="Lozovsky E."/>
            <person name="Lu J."/>
            <person name="Luo M."/>
            <person name="Machado C.A."/>
            <person name="Makalowski W."/>
            <person name="Marzo M."/>
            <person name="Matsuda M."/>
            <person name="Matzkin L."/>
            <person name="McAllister B."/>
            <person name="McBride C.S."/>
            <person name="McKernan B."/>
            <person name="McKernan K."/>
            <person name="Mendez-Lago M."/>
            <person name="Minx P."/>
            <person name="Mollenhauer M.U."/>
            <person name="Montooth K."/>
            <person name="Mount S.M."/>
            <person name="Mu X."/>
            <person name="Myers E."/>
            <person name="Negre B."/>
            <person name="Newfeld S."/>
            <person name="Nielsen R."/>
            <person name="Noor M.A."/>
            <person name="O'Grady P."/>
            <person name="Pachter L."/>
            <person name="Papaceit M."/>
            <person name="Parisi M.J."/>
            <person name="Parisi M."/>
            <person name="Parts L."/>
            <person name="Pedersen J.S."/>
            <person name="Pesole G."/>
            <person name="Phillippy A.M."/>
            <person name="Ponting C.P."/>
            <person name="Pop M."/>
            <person name="Porcelli D."/>
            <person name="Powell J.R."/>
            <person name="Prohaska S."/>
            <person name="Pruitt K."/>
            <person name="Puig M."/>
            <person name="Quesneville H."/>
            <person name="Ram K.R."/>
            <person name="Rand D."/>
            <person name="Rasmussen M.D."/>
            <person name="Reed L.K."/>
            <person name="Reenan R."/>
            <person name="Reily A."/>
            <person name="Remington K.A."/>
            <person name="Rieger T.T."/>
            <person name="Ritchie M.G."/>
            <person name="Robin C."/>
            <person name="Rogers Y.H."/>
            <person name="Rohde C."/>
            <person name="Rozas J."/>
            <person name="Rubenfield M.J."/>
            <person name="Ruiz A."/>
            <person name="Russo S."/>
            <person name="Salzberg S.L."/>
            <person name="Sanchez-Gracia A."/>
            <person name="Saranga D.J."/>
            <person name="Sato H."/>
            <person name="Schaeffer S.W."/>
            <person name="Schatz M.C."/>
            <person name="Schlenke T."/>
            <person name="Schwartz R."/>
            <person name="Segarra C."/>
            <person name="Singh R.S."/>
            <person name="Sirot L."/>
            <person name="Sirota M."/>
            <person name="Sisneros N.B."/>
            <person name="Smith C.D."/>
            <person name="Smith T.F."/>
            <person name="Spieth J."/>
            <person name="Stage D.E."/>
            <person name="Stark A."/>
            <person name="Stephan W."/>
            <person name="Strausberg R.L."/>
            <person name="Strempel S."/>
            <person name="Sturgill D."/>
            <person name="Sutton G."/>
            <person name="Sutton G.G."/>
            <person name="Tao W."/>
            <person name="Teichmann S."/>
            <person name="Tobari Y.N."/>
            <person name="Tomimura Y."/>
            <person name="Tsolas J.M."/>
            <person name="Valente V.L."/>
            <person name="Venter E."/>
            <person name="Venter J.C."/>
            <person name="Vicario S."/>
            <person name="Vieira F.G."/>
            <person name="Vilella A.J."/>
            <person name="Villasante A."/>
            <person name="Walenz B."/>
            <person name="Wang J."/>
            <person name="Wasserman M."/>
            <person name="Watts T."/>
            <person name="Wilson D."/>
            <person name="Wilson R.K."/>
            <person name="Wing R.A."/>
            <person name="Wolfner M.F."/>
            <person name="Wong A."/>
            <person name="Wong G.K."/>
            <person name="Wu C.I."/>
            <person name="Wu G."/>
            <person name="Yamamoto D."/>
            <person name="Yang H.P."/>
            <person name="Yang S.P."/>
            <person name="Yorke J.A."/>
            <person name="Yoshida K."/>
            <person name="Zdobnov E."/>
            <person name="Zhang P."/>
            <person name="Zhang Y."/>
            <person name="Zimin A.V."/>
            <person name="Baldwin J."/>
            <person name="Abdouelleil A."/>
            <person name="Abdulkadir J."/>
            <person name="Abebe A."/>
            <person name="Abera B."/>
            <person name="Abreu J."/>
            <person name="Acer S.C."/>
            <person name="Aftuck L."/>
            <person name="Alexander A."/>
            <person name="An P."/>
            <person name="Anderson E."/>
            <person name="Anderson S."/>
            <person name="Arachi H."/>
            <person name="Azer M."/>
            <person name="Bachantsang P."/>
            <person name="Barry A."/>
            <person name="Bayul T."/>
            <person name="Berlin A."/>
            <person name="Bessette D."/>
            <person name="Bloom T."/>
            <person name="Blye J."/>
            <person name="Boguslavskiy L."/>
            <person name="Bonnet C."/>
            <person name="Boukhgalter B."/>
            <person name="Bourzgui I."/>
            <person name="Brown A."/>
            <person name="Cahill P."/>
            <person name="Channer S."/>
            <person name="Cheshatsang Y."/>
            <person name="Chuda L."/>
            <person name="Citroen M."/>
            <person name="Collymore A."/>
            <person name="Cooke P."/>
            <person name="Costello M."/>
            <person name="D'Aco K."/>
            <person name="Daza R."/>
            <person name="De Haan G."/>
            <person name="DeGray S."/>
            <person name="DeMaso C."/>
            <person name="Dhargay N."/>
            <person name="Dooley K."/>
            <person name="Dooley E."/>
            <person name="Doricent M."/>
            <person name="Dorje P."/>
            <person name="Dorjee K."/>
            <person name="Dupes A."/>
            <person name="Elong R."/>
            <person name="Falk J."/>
            <person name="Farina A."/>
            <person name="Faro S."/>
            <person name="Ferguson D."/>
            <person name="Fisher S."/>
            <person name="Foley C.D."/>
            <person name="Franke A."/>
            <person name="Friedrich D."/>
            <person name="Gadbois L."/>
            <person name="Gearin G."/>
            <person name="Gearin C.R."/>
            <person name="Giannoukos G."/>
            <person name="Goode T."/>
            <person name="Graham J."/>
            <person name="Grandbois E."/>
            <person name="Grewal S."/>
            <person name="Gyaltsen K."/>
            <person name="Hafez N."/>
            <person name="Hagos B."/>
            <person name="Hall J."/>
            <person name="Henson C."/>
            <person name="Hollinger A."/>
            <person name="Honan T."/>
            <person name="Huard M.D."/>
            <person name="Hughes L."/>
            <person name="Hurhula B."/>
            <person name="Husby M.E."/>
            <person name="Kamat A."/>
            <person name="Kanga B."/>
            <person name="Kashin S."/>
            <person name="Khazanovich D."/>
            <person name="Kisner P."/>
            <person name="Lance K."/>
            <person name="Lara M."/>
            <person name="Lee W."/>
            <person name="Lennon N."/>
            <person name="Letendre F."/>
            <person name="LeVine R."/>
            <person name="Lipovsky A."/>
            <person name="Liu X."/>
            <person name="Liu J."/>
            <person name="Liu S."/>
            <person name="Lokyitsang T."/>
            <person name="Lokyitsang Y."/>
            <person name="Lubonja R."/>
            <person name="Lui A."/>
            <person name="MacDonald P."/>
            <person name="Magnisalis V."/>
            <person name="Maru K."/>
            <person name="Matthews C."/>
            <person name="McCusker W."/>
            <person name="McDonough S."/>
            <person name="Mehta T."/>
            <person name="Meldrim J."/>
            <person name="Meneus L."/>
            <person name="Mihai O."/>
            <person name="Mihalev A."/>
            <person name="Mihova T."/>
            <person name="Mittelman R."/>
            <person name="Mlenga V."/>
            <person name="Montmayeur A."/>
            <person name="Mulrain L."/>
            <person name="Navidi A."/>
            <person name="Naylor J."/>
            <person name="Negash T."/>
            <person name="Nguyen T."/>
            <person name="Nguyen N."/>
            <person name="Nicol R."/>
            <person name="Norbu C."/>
            <person name="Norbu N."/>
            <person name="Novod N."/>
            <person name="O'Neill B."/>
            <person name="Osman S."/>
            <person name="Markiewicz E."/>
            <person name="Oyono O.L."/>
            <person name="Patti C."/>
            <person name="Phunkhang P."/>
            <person name="Pierre F."/>
            <person name="Priest M."/>
            <person name="Raghuraman S."/>
            <person name="Rege F."/>
            <person name="Reyes R."/>
            <person name="Rise C."/>
            <person name="Rogov P."/>
            <person name="Ross K."/>
            <person name="Ryan E."/>
            <person name="Settipalli S."/>
            <person name="Shea T."/>
            <person name="Sherpa N."/>
            <person name="Shi L."/>
            <person name="Shih D."/>
            <person name="Sparrow T."/>
            <person name="Spaulding J."/>
            <person name="Stalker J."/>
            <person name="Stange-Thomann N."/>
            <person name="Stavropoulos S."/>
            <person name="Stone C."/>
            <person name="Strader C."/>
            <person name="Tesfaye S."/>
            <person name="Thomson T."/>
            <person name="Thoulutsang Y."/>
            <person name="Thoulutsang D."/>
            <person name="Topham K."/>
            <person name="Topping I."/>
            <person name="Tsamla T."/>
            <person name="Vassiliev H."/>
            <person name="Vo A."/>
            <person name="Wangchuk T."/>
            <person name="Wangdi T."/>
            <person name="Weiand M."/>
            <person name="Wilkinson J."/>
            <person name="Wilson A."/>
            <person name="Yadav S."/>
            <person name="Young G."/>
            <person name="Yu Q."/>
            <person name="Zembek L."/>
            <person name="Zhong D."/>
            <person name="Zimmer A."/>
            <person name="Zwirko Z."/>
            <person name="Jaffe D.B."/>
            <person name="Alvarez P."/>
            <person name="Brockman W."/>
            <person name="Butler J."/>
            <person name="Chin C."/>
            <person name="Gnerre S."/>
            <person name="Grabherr M."/>
            <person name="Kleber M."/>
            <person name="Mauceli E."/>
            <person name="MacCallum I."/>
        </authorList>
    </citation>
    <scope>NUCLEOTIDE SEQUENCE [LARGE SCALE GENOMIC DNA]</scope>
    <source>
        <strain evidence="5">Tucson 14030-0811.24</strain>
    </source>
</reference>
<dbReference type="AlphaFoldDB" id="B4MZC6"/>
<evidence type="ECO:0000256" key="3">
    <source>
        <dbReference type="SAM" id="SignalP"/>
    </source>
</evidence>
<dbReference type="OrthoDB" id="6606974at2759"/>
<dbReference type="KEGG" id="dwi:6643678"/>